<dbReference type="InterPro" id="IPR025554">
    <property type="entry name" value="DUF4140"/>
</dbReference>
<dbReference type="EMBL" id="LUCM01010196">
    <property type="protein sequence ID" value="KAA0185825.1"/>
    <property type="molecule type" value="Genomic_DNA"/>
</dbReference>
<evidence type="ECO:0000259" key="3">
    <source>
        <dbReference type="Pfam" id="PF13600"/>
    </source>
</evidence>
<dbReference type="PANTHER" id="PTHR31005:SF8">
    <property type="entry name" value="DUF4139 DOMAIN-CONTAINING PROTEIN"/>
    <property type="match status" value="1"/>
</dbReference>
<feature type="region of interest" description="Disordered" evidence="2">
    <location>
        <begin position="68"/>
        <end position="125"/>
    </location>
</feature>
<evidence type="ECO:0000256" key="2">
    <source>
        <dbReference type="SAM" id="MobiDB-lite"/>
    </source>
</evidence>
<evidence type="ECO:0000313" key="4">
    <source>
        <dbReference type="EMBL" id="KAA0185825.1"/>
    </source>
</evidence>
<feature type="domain" description="DUF4140" evidence="3">
    <location>
        <begin position="148"/>
        <end position="241"/>
    </location>
</feature>
<evidence type="ECO:0000313" key="5">
    <source>
        <dbReference type="Proteomes" id="UP000728185"/>
    </source>
</evidence>
<protein>
    <submittedName>
        <fullName evidence="4">Protein F37C4.5</fullName>
    </submittedName>
</protein>
<keyword evidence="5" id="KW-1185">Reference proteome</keyword>
<feature type="compositionally biased region" description="Low complexity" evidence="2">
    <location>
        <begin position="299"/>
        <end position="308"/>
    </location>
</feature>
<organism evidence="4 5">
    <name type="scientific">Fasciolopsis buskii</name>
    <dbReference type="NCBI Taxonomy" id="27845"/>
    <lineage>
        <taxon>Eukaryota</taxon>
        <taxon>Metazoa</taxon>
        <taxon>Spiralia</taxon>
        <taxon>Lophotrochozoa</taxon>
        <taxon>Platyhelminthes</taxon>
        <taxon>Trematoda</taxon>
        <taxon>Digenea</taxon>
        <taxon>Plagiorchiida</taxon>
        <taxon>Echinostomata</taxon>
        <taxon>Echinostomatoidea</taxon>
        <taxon>Fasciolidae</taxon>
        <taxon>Fasciolopsis</taxon>
    </lineage>
</organism>
<feature type="region of interest" description="Disordered" evidence="2">
    <location>
        <begin position="271"/>
        <end position="323"/>
    </location>
</feature>
<dbReference type="PANTHER" id="PTHR31005">
    <property type="entry name" value="DUF4139 DOMAIN-CONTAINING PROTEIN"/>
    <property type="match status" value="1"/>
</dbReference>
<dbReference type="InterPro" id="IPR011935">
    <property type="entry name" value="CHP02231"/>
</dbReference>
<gene>
    <name evidence="4" type="ORF">FBUS_11806</name>
</gene>
<name>A0A8E0RR02_9TREM</name>
<evidence type="ECO:0000256" key="1">
    <source>
        <dbReference type="SAM" id="Coils"/>
    </source>
</evidence>
<proteinExistence type="predicted"/>
<dbReference type="OrthoDB" id="10068793at2759"/>
<accession>A0A8E0RR02</accession>
<dbReference type="Pfam" id="PF13600">
    <property type="entry name" value="DUF4140"/>
    <property type="match status" value="1"/>
</dbReference>
<keyword evidence="1" id="KW-0175">Coiled coil</keyword>
<sequence length="382" mass="40322">MQTGVSRKQDTIILNPQTGEILNPGSAPVQAIHLSSTVTAPTQLPRTEILMASDGQVGLTGVSTVNGPTDEASSSGAGGYNYRPVQNGAGGQGPTTRSPGGGSGVGGAGGGMGAGGPGGGGGQPVVTNSLERMRQVYKMSECQMAHLTVYMDRALVCRRIRPRFNACEITEVLFEHLSPAVDKDSIRVEIRGAATILDVSFYARSLSEGEGPWSQSISDLTTELRHCQRQAHSLTGRIARTGKQRLVLDTFADNLIRRDDDGTGAIGLNSAGSAGTLTPVPNTAAQSGSVVGQSGGPGPNSSGAPSPQLNVDHKSSLEGVSPYDPRHMDTLHRFLNIYEEQAERLDHALMDANEELEQVQARIEAIEKELHEIELKQDEHLA</sequence>
<feature type="compositionally biased region" description="Gly residues" evidence="2">
    <location>
        <begin position="88"/>
        <end position="123"/>
    </location>
</feature>
<dbReference type="Proteomes" id="UP000728185">
    <property type="component" value="Unassembled WGS sequence"/>
</dbReference>
<reference evidence="4" key="1">
    <citation type="submission" date="2019-05" db="EMBL/GenBank/DDBJ databases">
        <title>Annotation for the trematode Fasciolopsis buski.</title>
        <authorList>
            <person name="Choi Y.-J."/>
        </authorList>
    </citation>
    <scope>NUCLEOTIDE SEQUENCE</scope>
    <source>
        <strain evidence="4">HT</strain>
        <tissue evidence="4">Whole worm</tissue>
    </source>
</reference>
<feature type="coiled-coil region" evidence="1">
    <location>
        <begin position="335"/>
        <end position="376"/>
    </location>
</feature>
<feature type="compositionally biased region" description="Polar residues" evidence="2">
    <location>
        <begin position="271"/>
        <end position="283"/>
    </location>
</feature>
<dbReference type="AlphaFoldDB" id="A0A8E0RR02"/>
<feature type="non-terminal residue" evidence="4">
    <location>
        <position position="1"/>
    </location>
</feature>
<comment type="caution">
    <text evidence="4">The sequence shown here is derived from an EMBL/GenBank/DDBJ whole genome shotgun (WGS) entry which is preliminary data.</text>
</comment>